<dbReference type="STRING" id="2880.D7G8R0"/>
<dbReference type="Gene3D" id="1.10.287.1260">
    <property type="match status" value="1"/>
</dbReference>
<dbReference type="InterPro" id="IPR011014">
    <property type="entry name" value="MscS_channel_TM-2"/>
</dbReference>
<keyword evidence="4" id="KW-1133">Transmembrane helix</keyword>
<dbReference type="OrthoDB" id="204845at2759"/>
<feature type="region of interest" description="Disordered" evidence="6">
    <location>
        <begin position="412"/>
        <end position="459"/>
    </location>
</feature>
<dbReference type="Gene3D" id="2.30.30.60">
    <property type="match status" value="1"/>
</dbReference>
<dbReference type="SUPFAM" id="SSF50182">
    <property type="entry name" value="Sm-like ribonucleoproteins"/>
    <property type="match status" value="1"/>
</dbReference>
<dbReference type="Proteomes" id="UP000002630">
    <property type="component" value="Unassembled WGS sequence"/>
</dbReference>
<dbReference type="InParanoid" id="D7G8R0"/>
<sequence length="459" mass="50731">MLRRGSAPAQLWSIAGLKAAGARFWGPLTNVVTPQKLFLFLLFQIVYRRLLRLLYRLQVQVWRLVRKHDPQPYEQSVLGFVEPRLRTLSRTLVVAYALKSGVRVLIASGWNANPQLAKVLSDVVYCWYAGYFVDEAKRFFLPVWIPSLKADKRKGFIYNRSLSVLTWSICLLTVSEVISAYLRIPITSTLAFGGIGGLAIGLAGKDVLSNFFGGLMLLLAEPFIPGDMVTFQRGGVRCEGRVERVGWYQTRLRGRDTRPTYVPNGMFSDTMVTNMDRITHRKFESSFQLRYADAPKVAEILQGIKTALKDVPNIDLLSPFRVHLVDFAESGLKINVVCYFATKSFDEFLYLQQVALLEVTRVVQGASATMTSVLYVDMNNPAPIGKVPLAGMINSAQNKGVAQSGLPKVVAAPKDLNPKGAEGASIEEDGPRPINGTGVSGGSSVQKSRRVKKPRGGTV</sequence>
<dbReference type="Pfam" id="PF00924">
    <property type="entry name" value="MS_channel_2nd"/>
    <property type="match status" value="1"/>
</dbReference>
<dbReference type="Pfam" id="PF21082">
    <property type="entry name" value="MS_channel_3rd"/>
    <property type="match status" value="1"/>
</dbReference>
<dbReference type="GO" id="GO:0016020">
    <property type="term" value="C:membrane"/>
    <property type="evidence" value="ECO:0007669"/>
    <property type="project" value="InterPro"/>
</dbReference>
<dbReference type="AlphaFoldDB" id="D7G8R0"/>
<dbReference type="InterPro" id="IPR010920">
    <property type="entry name" value="LSM_dom_sf"/>
</dbReference>
<evidence type="ECO:0000256" key="2">
    <source>
        <dbReference type="ARBA" id="ARBA00008017"/>
    </source>
</evidence>
<keyword evidence="5" id="KW-0472">Membrane</keyword>
<dbReference type="PANTHER" id="PTHR30566">
    <property type="entry name" value="YNAI-RELATED MECHANOSENSITIVE ION CHANNEL"/>
    <property type="match status" value="1"/>
</dbReference>
<evidence type="ECO:0000256" key="3">
    <source>
        <dbReference type="ARBA" id="ARBA00022692"/>
    </source>
</evidence>
<feature type="domain" description="Mechanosensitive ion channel MscS" evidence="7">
    <location>
        <begin position="206"/>
        <end position="276"/>
    </location>
</feature>
<dbReference type="InterPro" id="IPR049278">
    <property type="entry name" value="MS_channel_C"/>
</dbReference>
<name>D7G8R0_ECTSI</name>
<feature type="domain" description="Mechanosensitive ion channel MscS C-terminal" evidence="8">
    <location>
        <begin position="286"/>
        <end position="362"/>
    </location>
</feature>
<comment type="subcellular location">
    <subcellularLocation>
        <location evidence="1">Endomembrane system</location>
        <topology evidence="1">Multi-pass membrane protein</topology>
    </subcellularLocation>
</comment>
<keyword evidence="10" id="KW-1185">Reference proteome</keyword>
<dbReference type="EMBL" id="FN649760">
    <property type="protein sequence ID" value="CBJ28084.1"/>
    <property type="molecule type" value="Genomic_DNA"/>
</dbReference>
<dbReference type="PANTHER" id="PTHR30566:SF5">
    <property type="entry name" value="MECHANOSENSITIVE ION CHANNEL PROTEIN 1, MITOCHONDRIAL-RELATED"/>
    <property type="match status" value="1"/>
</dbReference>
<dbReference type="GO" id="GO:0055085">
    <property type="term" value="P:transmembrane transport"/>
    <property type="evidence" value="ECO:0007669"/>
    <property type="project" value="InterPro"/>
</dbReference>
<keyword evidence="3" id="KW-0812">Transmembrane</keyword>
<accession>D7G8R0</accession>
<evidence type="ECO:0000259" key="8">
    <source>
        <dbReference type="Pfam" id="PF21082"/>
    </source>
</evidence>
<dbReference type="GO" id="GO:0012505">
    <property type="term" value="C:endomembrane system"/>
    <property type="evidence" value="ECO:0007669"/>
    <property type="project" value="UniProtKB-SubCell"/>
</dbReference>
<gene>
    <name evidence="9" type="primary">MscS</name>
    <name evidence="9" type="ORF">Esi_0091_0069</name>
</gene>
<dbReference type="InterPro" id="IPR006685">
    <property type="entry name" value="MscS_channel_2nd"/>
</dbReference>
<evidence type="ECO:0000313" key="10">
    <source>
        <dbReference type="Proteomes" id="UP000002630"/>
    </source>
</evidence>
<protein>
    <submittedName>
        <fullName evidence="9">Small Conductance Mechanosensitive Ion channel</fullName>
    </submittedName>
</protein>
<dbReference type="InterPro" id="IPR023408">
    <property type="entry name" value="MscS_beta-dom_sf"/>
</dbReference>
<evidence type="ECO:0000256" key="6">
    <source>
        <dbReference type="SAM" id="MobiDB-lite"/>
    </source>
</evidence>
<evidence type="ECO:0000313" key="9">
    <source>
        <dbReference type="EMBL" id="CBJ28084.1"/>
    </source>
</evidence>
<evidence type="ECO:0000259" key="7">
    <source>
        <dbReference type="Pfam" id="PF00924"/>
    </source>
</evidence>
<reference evidence="9 10" key="1">
    <citation type="journal article" date="2010" name="Nature">
        <title>The Ectocarpus genome and the independent evolution of multicellularity in brown algae.</title>
        <authorList>
            <person name="Cock J.M."/>
            <person name="Sterck L."/>
            <person name="Rouze P."/>
            <person name="Scornet D."/>
            <person name="Allen A.E."/>
            <person name="Amoutzias G."/>
            <person name="Anthouard V."/>
            <person name="Artiguenave F."/>
            <person name="Aury J.M."/>
            <person name="Badger J.H."/>
            <person name="Beszteri B."/>
            <person name="Billiau K."/>
            <person name="Bonnet E."/>
            <person name="Bothwell J.H."/>
            <person name="Bowler C."/>
            <person name="Boyen C."/>
            <person name="Brownlee C."/>
            <person name="Carrano C.J."/>
            <person name="Charrier B."/>
            <person name="Cho G.Y."/>
            <person name="Coelho S.M."/>
            <person name="Collen J."/>
            <person name="Corre E."/>
            <person name="Da Silva C."/>
            <person name="Delage L."/>
            <person name="Delaroque N."/>
            <person name="Dittami S.M."/>
            <person name="Doulbeau S."/>
            <person name="Elias M."/>
            <person name="Farnham G."/>
            <person name="Gachon C.M."/>
            <person name="Gschloessl B."/>
            <person name="Heesch S."/>
            <person name="Jabbari K."/>
            <person name="Jubin C."/>
            <person name="Kawai H."/>
            <person name="Kimura K."/>
            <person name="Kloareg B."/>
            <person name="Kupper F.C."/>
            <person name="Lang D."/>
            <person name="Le Bail A."/>
            <person name="Leblanc C."/>
            <person name="Lerouge P."/>
            <person name="Lohr M."/>
            <person name="Lopez P.J."/>
            <person name="Martens C."/>
            <person name="Maumus F."/>
            <person name="Michel G."/>
            <person name="Miranda-Saavedra D."/>
            <person name="Morales J."/>
            <person name="Moreau H."/>
            <person name="Motomura T."/>
            <person name="Nagasato C."/>
            <person name="Napoli C.A."/>
            <person name="Nelson D.R."/>
            <person name="Nyvall-Collen P."/>
            <person name="Peters A.F."/>
            <person name="Pommier C."/>
            <person name="Potin P."/>
            <person name="Poulain J."/>
            <person name="Quesneville H."/>
            <person name="Read B."/>
            <person name="Rensing S.A."/>
            <person name="Ritter A."/>
            <person name="Rousvoal S."/>
            <person name="Samanta M."/>
            <person name="Samson G."/>
            <person name="Schroeder D.C."/>
            <person name="Segurens B."/>
            <person name="Strittmatter M."/>
            <person name="Tonon T."/>
            <person name="Tregear J.W."/>
            <person name="Valentin K."/>
            <person name="von Dassow P."/>
            <person name="Yamagishi T."/>
            <person name="Van de Peer Y."/>
            <person name="Wincker P."/>
        </authorList>
    </citation>
    <scope>NUCLEOTIDE SEQUENCE [LARGE SCALE GENOMIC DNA]</scope>
    <source>
        <strain evidence="10">Ec32 / CCAP1310/4</strain>
    </source>
</reference>
<comment type="similarity">
    <text evidence="2">Belongs to the MscS (TC 1.A.23) family.</text>
</comment>
<feature type="compositionally biased region" description="Basic residues" evidence="6">
    <location>
        <begin position="447"/>
        <end position="459"/>
    </location>
</feature>
<evidence type="ECO:0000256" key="4">
    <source>
        <dbReference type="ARBA" id="ARBA00022989"/>
    </source>
</evidence>
<organism evidence="9 10">
    <name type="scientific">Ectocarpus siliculosus</name>
    <name type="common">Brown alga</name>
    <name type="synonym">Conferva siliculosa</name>
    <dbReference type="NCBI Taxonomy" id="2880"/>
    <lineage>
        <taxon>Eukaryota</taxon>
        <taxon>Sar</taxon>
        <taxon>Stramenopiles</taxon>
        <taxon>Ochrophyta</taxon>
        <taxon>PX clade</taxon>
        <taxon>Phaeophyceae</taxon>
        <taxon>Ectocarpales</taxon>
        <taxon>Ectocarpaceae</taxon>
        <taxon>Ectocarpus</taxon>
    </lineage>
</organism>
<evidence type="ECO:0000256" key="5">
    <source>
        <dbReference type="ARBA" id="ARBA00023136"/>
    </source>
</evidence>
<evidence type="ECO:0000256" key="1">
    <source>
        <dbReference type="ARBA" id="ARBA00004127"/>
    </source>
</evidence>
<dbReference type="SUPFAM" id="SSF82861">
    <property type="entry name" value="Mechanosensitive channel protein MscS (YggB), transmembrane region"/>
    <property type="match status" value="1"/>
</dbReference>
<proteinExistence type="inferred from homology"/>